<dbReference type="GO" id="GO:0016853">
    <property type="term" value="F:isomerase activity"/>
    <property type="evidence" value="ECO:0007669"/>
    <property type="project" value="UniProtKB-KW"/>
</dbReference>
<accession>A0A1Y3U0U1</accession>
<dbReference type="GeneID" id="98654086"/>
<dbReference type="AlphaFoldDB" id="A0A1Y3U0U1"/>
<dbReference type="eggNOG" id="COG0363">
    <property type="taxonomic scope" value="Bacteria"/>
</dbReference>
<proteinExistence type="predicted"/>
<dbReference type="InterPro" id="IPR052960">
    <property type="entry name" value="GlcN6P_deaminase-like"/>
</dbReference>
<dbReference type="Proteomes" id="UP000196560">
    <property type="component" value="Unassembled WGS sequence"/>
</dbReference>
<gene>
    <name evidence="1" type="ORF">B5G21_07765</name>
</gene>
<dbReference type="RefSeq" id="WP_019129192.1">
    <property type="nucleotide sequence ID" value="NZ_CALUIC010000005.1"/>
</dbReference>
<dbReference type="InterPro" id="IPR037171">
    <property type="entry name" value="NagB/RpiA_transferase-like"/>
</dbReference>
<name>A0A1Y3U0U1_9ACTN</name>
<evidence type="ECO:0000313" key="1">
    <source>
        <dbReference type="EMBL" id="OUN42351.1"/>
    </source>
</evidence>
<organism evidence="1 2">
    <name type="scientific">Enorma massiliensis</name>
    <dbReference type="NCBI Taxonomy" id="1472761"/>
    <lineage>
        <taxon>Bacteria</taxon>
        <taxon>Bacillati</taxon>
        <taxon>Actinomycetota</taxon>
        <taxon>Coriobacteriia</taxon>
        <taxon>Coriobacteriales</taxon>
        <taxon>Coriobacteriaceae</taxon>
        <taxon>Enorma</taxon>
    </lineage>
</organism>
<reference evidence="2" key="1">
    <citation type="submission" date="2017-04" db="EMBL/GenBank/DDBJ databases">
        <title>Function of individual gut microbiota members based on whole genome sequencing of pure cultures obtained from chicken caecum.</title>
        <authorList>
            <person name="Medvecky M."/>
            <person name="Cejkova D."/>
            <person name="Polansky O."/>
            <person name="Karasova D."/>
            <person name="Kubasova T."/>
            <person name="Cizek A."/>
            <person name="Rychlik I."/>
        </authorList>
    </citation>
    <scope>NUCLEOTIDE SEQUENCE [LARGE SCALE GENOMIC DNA]</scope>
    <source>
        <strain evidence="2">An70</strain>
    </source>
</reference>
<dbReference type="STRING" id="1118060.GCA_000311845_01925"/>
<dbReference type="PANTHER" id="PTHR42892:SF1">
    <property type="entry name" value="GLUCOSAMINE-6-PHOSPHATE ISOMERASE"/>
    <property type="match status" value="1"/>
</dbReference>
<comment type="caution">
    <text evidence="1">The sequence shown here is derived from an EMBL/GenBank/DDBJ whole genome shotgun (WGS) entry which is preliminary data.</text>
</comment>
<dbReference type="SUPFAM" id="SSF100950">
    <property type="entry name" value="NagB/RpiA/CoA transferase-like"/>
    <property type="match status" value="1"/>
</dbReference>
<keyword evidence="2" id="KW-1185">Reference proteome</keyword>
<protein>
    <submittedName>
        <fullName evidence="1">Glucosamine-6-phosphate isomerase</fullName>
    </submittedName>
</protein>
<dbReference type="EMBL" id="NFHO01000008">
    <property type="protein sequence ID" value="OUN42351.1"/>
    <property type="molecule type" value="Genomic_DNA"/>
</dbReference>
<keyword evidence="1" id="KW-0413">Isomerase</keyword>
<dbReference type="Gene3D" id="3.40.50.1360">
    <property type="match status" value="1"/>
</dbReference>
<sequence length="273" mass="30561">MKHDYYRISAEELGQGARVPLLKLGDSGEVFYQMALEMVTEIERKNALGEKTVFICPVGPVGQYPIFVRLVNERQLSLKSCWFINMDEYLTDDGAWIDESDPLSFRGFMNREVYGKIDPELLMPAEQRVFPDPTDLERIPALIEELGGVDIAFGGIGITGHLAFNEPDESLTPDEFAALRTRTLDIHPETRATNCIADMGGSLEDFPRRCVTIGMHEILGARKVRLGVFRDWHRAVVRRAAYGAVTAGFPATLLQNHPDALIYVNANAAQRAY</sequence>
<evidence type="ECO:0000313" key="2">
    <source>
        <dbReference type="Proteomes" id="UP000196560"/>
    </source>
</evidence>
<dbReference type="PANTHER" id="PTHR42892">
    <property type="entry name" value="GLUCOSAMINE-6-PHOSPHATE DEAMINASE-LIKE PROTEIN BT_0258-RELATED"/>
    <property type="match status" value="1"/>
</dbReference>